<feature type="transmembrane region" description="Helical" evidence="1">
    <location>
        <begin position="20"/>
        <end position="39"/>
    </location>
</feature>
<dbReference type="HOGENOM" id="CLU_085980_0_0_9"/>
<dbReference type="InterPro" id="IPR002798">
    <property type="entry name" value="SpoIIM-like"/>
</dbReference>
<dbReference type="eggNOG" id="COG1300">
    <property type="taxonomic scope" value="Bacteria"/>
</dbReference>
<feature type="transmembrane region" description="Helical" evidence="1">
    <location>
        <begin position="178"/>
        <end position="200"/>
    </location>
</feature>
<keyword evidence="3" id="KW-1185">Reference proteome</keyword>
<feature type="transmembrane region" description="Helical" evidence="1">
    <location>
        <begin position="112"/>
        <end position="131"/>
    </location>
</feature>
<dbReference type="KEGG" id="ccb:Clocel_2039"/>
<keyword evidence="1" id="KW-0472">Membrane</keyword>
<evidence type="ECO:0000313" key="2">
    <source>
        <dbReference type="EMBL" id="ADL51782.1"/>
    </source>
</evidence>
<dbReference type="RefSeq" id="WP_010076997.1">
    <property type="nucleotide sequence ID" value="NC_014393.1"/>
</dbReference>
<dbReference type="Pfam" id="PF01944">
    <property type="entry name" value="SpoIIM"/>
    <property type="match status" value="1"/>
</dbReference>
<evidence type="ECO:0000313" key="3">
    <source>
        <dbReference type="Proteomes" id="UP000002730"/>
    </source>
</evidence>
<dbReference type="EMBL" id="CP002160">
    <property type="protein sequence ID" value="ADL51782.1"/>
    <property type="molecule type" value="Genomic_DNA"/>
</dbReference>
<dbReference type="AlphaFoldDB" id="D9SM51"/>
<feature type="transmembrane region" description="Helical" evidence="1">
    <location>
        <begin position="137"/>
        <end position="157"/>
    </location>
</feature>
<name>D9SM51_CLOC7</name>
<proteinExistence type="predicted"/>
<reference evidence="2 3" key="1">
    <citation type="submission" date="2010-08" db="EMBL/GenBank/DDBJ databases">
        <title>Complete sequence of Clostridium cellulovorans 743B.</title>
        <authorList>
            <consortium name="US DOE Joint Genome Institute"/>
            <person name="Lucas S."/>
            <person name="Copeland A."/>
            <person name="Lapidus A."/>
            <person name="Cheng J.-F."/>
            <person name="Bruce D."/>
            <person name="Goodwin L."/>
            <person name="Pitluck S."/>
            <person name="Chertkov O."/>
            <person name="Detter J.C."/>
            <person name="Han C."/>
            <person name="Tapia R."/>
            <person name="Land M."/>
            <person name="Hauser L."/>
            <person name="Chang Y.-J."/>
            <person name="Jeffries C."/>
            <person name="Kyrpides N."/>
            <person name="Ivanova N."/>
            <person name="Mikhailova N."/>
            <person name="Hemme C.L."/>
            <person name="Woyke T."/>
        </authorList>
    </citation>
    <scope>NUCLEOTIDE SEQUENCE [LARGE SCALE GENOMIC DNA]</scope>
    <source>
        <strain evidence="3">ATCC 35296 / DSM 3052 / OCM 3 / 743B</strain>
    </source>
</reference>
<keyword evidence="1" id="KW-1133">Transmembrane helix</keyword>
<gene>
    <name evidence="2" type="ordered locus">Clocel_2039</name>
</gene>
<keyword evidence="1" id="KW-0812">Transmembrane</keyword>
<dbReference type="NCBIfam" id="TIGR02831">
    <property type="entry name" value="spo_II_M"/>
    <property type="match status" value="1"/>
</dbReference>
<organism evidence="2 3">
    <name type="scientific">Clostridium cellulovorans (strain ATCC 35296 / DSM 3052 / OCM 3 / 743B)</name>
    <dbReference type="NCBI Taxonomy" id="573061"/>
    <lineage>
        <taxon>Bacteria</taxon>
        <taxon>Bacillati</taxon>
        <taxon>Bacillota</taxon>
        <taxon>Clostridia</taxon>
        <taxon>Eubacteriales</taxon>
        <taxon>Clostridiaceae</taxon>
        <taxon>Clostridium</taxon>
    </lineage>
</organism>
<dbReference type="OrthoDB" id="1707382at2"/>
<dbReference type="STRING" id="573061.Clocel_2039"/>
<evidence type="ECO:0000256" key="1">
    <source>
        <dbReference type="SAM" id="Phobius"/>
    </source>
</evidence>
<protein>
    <submittedName>
        <fullName evidence="2">Stage II sporulation protein M</fullName>
    </submittedName>
</protein>
<dbReference type="PIRSF" id="PIRSF038973">
    <property type="entry name" value="SpoIIM"/>
    <property type="match status" value="1"/>
</dbReference>
<feature type="transmembrane region" description="Helical" evidence="1">
    <location>
        <begin position="78"/>
        <end position="100"/>
    </location>
</feature>
<accession>D9SM51</accession>
<dbReference type="InterPro" id="IPR014196">
    <property type="entry name" value="SpoIIM"/>
</dbReference>
<sequence length="205" mass="23366">MGIKKFDAYINNHIKENKWLYLLSLLCICTGIVLGIYSVNYMDDILKKQLCAYISNFSSANDKISNMNVFVESLKNNIPFILLIWFTGLTIIGVPFILIIQLIKGFTLGFTFSFFVNAFRSKGILFSLFGILPQNLIFVGLMIFTSVVAMNFSLALLKEKNAWRVNVIKKINKYTRNLIVILLLMCVGAFIESFVSSYLLKLIKL</sequence>
<dbReference type="Proteomes" id="UP000002730">
    <property type="component" value="Chromosome"/>
</dbReference>